<evidence type="ECO:0000313" key="4">
    <source>
        <dbReference type="Proteomes" id="UP000190449"/>
    </source>
</evidence>
<evidence type="ECO:0000256" key="1">
    <source>
        <dbReference type="SAM" id="SignalP"/>
    </source>
</evidence>
<dbReference type="Proteomes" id="UP000190449">
    <property type="component" value="Unassembled WGS sequence"/>
</dbReference>
<evidence type="ECO:0000313" key="3">
    <source>
        <dbReference type="EMBL" id="SJZ40528.1"/>
    </source>
</evidence>
<dbReference type="Pfam" id="PF18657">
    <property type="entry name" value="YDG"/>
    <property type="match status" value="1"/>
</dbReference>
<sequence length="513" mass="55661">MKNLFPLLLVLPFAVHAACDLVLNEASEYEVKSFEDLTKVGIEGCALDAKYRLTADIVAPESDDEWHGFAPINDFSGEFHGAGHKIKNLELFNDNFEGLFGRDMNGLVDSLGLEDIFVNGGYYTGAVVGQGDSGIIRNVYVTGKVLYMGHKPEESYIGGIAGVFGGTIENCYFVGKIGENYNVGGIIGKNQGTVKTSYAINEGSLQGTYKYKYNVGTVVGVNEATGSVENSYGMSFADCYENKVIGSNLGFIDTNSASVKCFDYNYNGGMKAKDFFVGFDFEKTWGIAEGETTPFLKANLTVVKGVKPVWYAKEYCTGKVLGIGMALMPEGLDERNYDGIFNVVEIGDKMVVDFSEVYALNQNGYAFVSDTLDIPIKPITLNVTGLTAADKKYDGTDDAVISGEPNIEGICKDDNVTLKGSLTAKFENAEVGTNKKIILSGLTLEGDSAVLANYVLALPELKANITQESASIGYRIISQKSVLEYKEKIRFDGHSVIAEKNGMRFDLLGNKLK</sequence>
<dbReference type="InterPro" id="IPR041248">
    <property type="entry name" value="YDG"/>
</dbReference>
<feature type="chain" id="PRO_5012029620" description="YDG domain-containing protein" evidence="1">
    <location>
        <begin position="18"/>
        <end position="513"/>
    </location>
</feature>
<proteinExistence type="predicted"/>
<keyword evidence="1" id="KW-0732">Signal</keyword>
<name>A0A1T4KDJ4_9BACT</name>
<gene>
    <name evidence="3" type="ORF">SAMN02745108_00451</name>
</gene>
<dbReference type="RefSeq" id="WP_078775607.1">
    <property type="nucleotide sequence ID" value="NZ_FUWU01000005.1"/>
</dbReference>
<dbReference type="Gene3D" id="2.160.20.110">
    <property type="match status" value="1"/>
</dbReference>
<feature type="domain" description="YDG" evidence="2">
    <location>
        <begin position="378"/>
        <end position="457"/>
    </location>
</feature>
<feature type="signal peptide" evidence="1">
    <location>
        <begin position="1"/>
        <end position="17"/>
    </location>
</feature>
<accession>A0A1T4KDJ4</accession>
<protein>
    <recommendedName>
        <fullName evidence="2">YDG domain-containing protein</fullName>
    </recommendedName>
</protein>
<organism evidence="3 4">
    <name type="scientific">Fibrobacter intestinalis</name>
    <dbReference type="NCBI Taxonomy" id="28122"/>
    <lineage>
        <taxon>Bacteria</taxon>
        <taxon>Pseudomonadati</taxon>
        <taxon>Fibrobacterota</taxon>
        <taxon>Fibrobacteria</taxon>
        <taxon>Fibrobacterales</taxon>
        <taxon>Fibrobacteraceae</taxon>
        <taxon>Fibrobacter</taxon>
    </lineage>
</organism>
<dbReference type="STRING" id="28122.SAMN02745108_00451"/>
<dbReference type="EMBL" id="FUWU01000005">
    <property type="protein sequence ID" value="SJZ40528.1"/>
    <property type="molecule type" value="Genomic_DNA"/>
</dbReference>
<evidence type="ECO:0000259" key="2">
    <source>
        <dbReference type="Pfam" id="PF18657"/>
    </source>
</evidence>
<dbReference type="AlphaFoldDB" id="A0A1T4KDJ4"/>
<reference evidence="3 4" key="1">
    <citation type="submission" date="2017-02" db="EMBL/GenBank/DDBJ databases">
        <authorList>
            <person name="Peterson S.W."/>
        </authorList>
    </citation>
    <scope>NUCLEOTIDE SEQUENCE [LARGE SCALE GENOMIC DNA]</scope>
    <source>
        <strain evidence="3 4">ATCC 43854</strain>
    </source>
</reference>